<keyword evidence="4" id="KW-1185">Reference proteome</keyword>
<name>A0A0S3PT46_9BRAD</name>
<dbReference type="Pfam" id="PF01425">
    <property type="entry name" value="Amidase"/>
    <property type="match status" value="1"/>
</dbReference>
<dbReference type="EMBL" id="AP014946">
    <property type="protein sequence ID" value="BAT59126.1"/>
    <property type="molecule type" value="Genomic_DNA"/>
</dbReference>
<dbReference type="InterPro" id="IPR000120">
    <property type="entry name" value="Amidase"/>
</dbReference>
<dbReference type="Proteomes" id="UP000236884">
    <property type="component" value="Chromosome"/>
</dbReference>
<feature type="domain" description="Amidase" evidence="1">
    <location>
        <begin position="28"/>
        <end position="438"/>
    </location>
</feature>
<dbReference type="NCBIfam" id="TIGR02713">
    <property type="entry name" value="allophanate_hyd"/>
    <property type="match status" value="1"/>
</dbReference>
<dbReference type="AlphaFoldDB" id="A0A0S3PT46"/>
<feature type="domain" description="Allophanate hydrolase C-terminal" evidence="2">
    <location>
        <begin position="476"/>
        <end position="597"/>
    </location>
</feature>
<dbReference type="SUPFAM" id="SSF75304">
    <property type="entry name" value="Amidase signature (AS) enzymes"/>
    <property type="match status" value="1"/>
</dbReference>
<dbReference type="KEGG" id="vgo:GJW-30_1_01656"/>
<reference evidence="3 4" key="1">
    <citation type="submission" date="2015-08" db="EMBL/GenBank/DDBJ databases">
        <title>Investigation of the bacterial diversity of lava forest soil.</title>
        <authorList>
            <person name="Lee J.S."/>
        </authorList>
    </citation>
    <scope>NUCLEOTIDE SEQUENCE [LARGE SCALE GENOMIC DNA]</scope>
    <source>
        <strain evidence="3 4">GJW-30</strain>
    </source>
</reference>
<dbReference type="Gene3D" id="1.20.58.1700">
    <property type="match status" value="1"/>
</dbReference>
<dbReference type="NCBIfam" id="NF006043">
    <property type="entry name" value="PRK08186.1"/>
    <property type="match status" value="1"/>
</dbReference>
<dbReference type="Pfam" id="PF21986">
    <property type="entry name" value="AH_C"/>
    <property type="match status" value="1"/>
</dbReference>
<dbReference type="InterPro" id="IPR014085">
    <property type="entry name" value="Allophanate_hydrolase"/>
</dbReference>
<dbReference type="Gene3D" id="3.10.490.10">
    <property type="entry name" value="Gamma-glutamyl cyclotransferase-like"/>
    <property type="match status" value="1"/>
</dbReference>
<dbReference type="OrthoDB" id="9811471at2"/>
<dbReference type="PANTHER" id="PTHR11895:SF169">
    <property type="entry name" value="GLUTAMYL-TRNA(GLN) AMIDOTRANSFERASE"/>
    <property type="match status" value="1"/>
</dbReference>
<gene>
    <name evidence="3" type="primary">atzF</name>
    <name evidence="3" type="ORF">GJW-30_1_01656</name>
</gene>
<dbReference type="RefSeq" id="WP_096354088.1">
    <property type="nucleotide sequence ID" value="NZ_AP014946.1"/>
</dbReference>
<evidence type="ECO:0000313" key="3">
    <source>
        <dbReference type="EMBL" id="BAT59126.1"/>
    </source>
</evidence>
<dbReference type="InterPro" id="IPR023631">
    <property type="entry name" value="Amidase_dom"/>
</dbReference>
<dbReference type="GO" id="GO:0004039">
    <property type="term" value="F:allophanate hydrolase activity"/>
    <property type="evidence" value="ECO:0007669"/>
    <property type="project" value="UniProtKB-EC"/>
</dbReference>
<keyword evidence="3" id="KW-0378">Hydrolase</keyword>
<evidence type="ECO:0000259" key="2">
    <source>
        <dbReference type="Pfam" id="PF21986"/>
    </source>
</evidence>
<dbReference type="PANTHER" id="PTHR11895">
    <property type="entry name" value="TRANSAMIDASE"/>
    <property type="match status" value="1"/>
</dbReference>
<protein>
    <submittedName>
        <fullName evidence="3">Allophanate hydrolase</fullName>
        <ecNumber evidence="3">3.5.1.54</ecNumber>
    </submittedName>
</protein>
<evidence type="ECO:0000313" key="4">
    <source>
        <dbReference type="Proteomes" id="UP000236884"/>
    </source>
</evidence>
<sequence length="610" mass="62863">MTEPLIFADIPARVAAYEAGRDARADLEALYDRLETGAAFPALLALVPRERALKLLAIAAARRHNGEKLLLFGIPFAVKDNIDVAGVATTAACPAFAFQPDADATVVARLIAAGAIPVAKANLDQFATGLSGCRSPYGLSSSVFSDAHISGGSSSGSAVAVASGLIPFALGTDTAGSGRVPAMFNNLVGLKPTRGLLSNTGMVPACRTLDCVSIFAASVADAQLVASVAAGFDAADAYSRKAPDDLWARDVPPALRFGVVGADVLSRCSPDVLGAYARSITKLEALGGTPVLVNYTPFEDAARLLYNGPWVAERLAAIKDFAARDAEAIHPVVREIVLGGESFDAVDAFEGQYRLAALTRAVAHVWDKVDVLLVPTAPEHPTIEAMLADPIGANSRLGLFTNFVNLMDLAALAVPAGFANGMPVGVTLVGRAFSDGMLARLGDALHRADANAMLAATDVPLAAAAAVAPARSNEIVLAVVGAHLRGQPLNHQLTSRNARFLSAAQTDAGYSLYALSGTTPAKPGLARDGGAGRIELELWALSPAAFGSFVAEIPPPLGIGTLTLADGTTVKGFLCEAHALANAQDITAFGGWRAYLAAGSKTEKLPEQAA</sequence>
<dbReference type="InterPro" id="IPR036928">
    <property type="entry name" value="AS_sf"/>
</dbReference>
<accession>A0A0S3PT46</accession>
<organism evidence="3 4">
    <name type="scientific">Variibacter gotjawalensis</name>
    <dbReference type="NCBI Taxonomy" id="1333996"/>
    <lineage>
        <taxon>Bacteria</taxon>
        <taxon>Pseudomonadati</taxon>
        <taxon>Pseudomonadota</taxon>
        <taxon>Alphaproteobacteria</taxon>
        <taxon>Hyphomicrobiales</taxon>
        <taxon>Nitrobacteraceae</taxon>
        <taxon>Variibacter</taxon>
    </lineage>
</organism>
<dbReference type="EC" id="3.5.1.54" evidence="3"/>
<dbReference type="InterPro" id="IPR053844">
    <property type="entry name" value="AH_C"/>
</dbReference>
<dbReference type="Gene3D" id="3.90.1300.10">
    <property type="entry name" value="Amidase signature (AS) domain"/>
    <property type="match status" value="1"/>
</dbReference>
<evidence type="ECO:0000259" key="1">
    <source>
        <dbReference type="Pfam" id="PF01425"/>
    </source>
</evidence>
<proteinExistence type="predicted"/>